<dbReference type="STRING" id="1076256.A0A2H3BD60"/>
<reference evidence="2" key="1">
    <citation type="journal article" date="2017" name="Nat. Ecol. Evol.">
        <title>Genome expansion and lineage-specific genetic innovations in the forest pathogenic fungi Armillaria.</title>
        <authorList>
            <person name="Sipos G."/>
            <person name="Prasanna A.N."/>
            <person name="Walter M.C."/>
            <person name="O'Connor E."/>
            <person name="Balint B."/>
            <person name="Krizsan K."/>
            <person name="Kiss B."/>
            <person name="Hess J."/>
            <person name="Varga T."/>
            <person name="Slot J."/>
            <person name="Riley R."/>
            <person name="Boka B."/>
            <person name="Rigling D."/>
            <person name="Barry K."/>
            <person name="Lee J."/>
            <person name="Mihaltcheva S."/>
            <person name="LaButti K."/>
            <person name="Lipzen A."/>
            <person name="Waldron R."/>
            <person name="Moloney N.M."/>
            <person name="Sperisen C."/>
            <person name="Kredics L."/>
            <person name="Vagvoelgyi C."/>
            <person name="Patrignani A."/>
            <person name="Fitzpatrick D."/>
            <person name="Nagy I."/>
            <person name="Doyle S."/>
            <person name="Anderson J.B."/>
            <person name="Grigoriev I.V."/>
            <person name="Gueldener U."/>
            <person name="Muensterkoetter M."/>
            <person name="Nagy L.G."/>
        </authorList>
    </citation>
    <scope>NUCLEOTIDE SEQUENCE [LARGE SCALE GENOMIC DNA]</scope>
    <source>
        <strain evidence="2">28-4</strain>
    </source>
</reference>
<accession>A0A2H3BD60</accession>
<protein>
    <submittedName>
        <fullName evidence="1">Uncharacterized protein</fullName>
    </submittedName>
</protein>
<evidence type="ECO:0000313" key="2">
    <source>
        <dbReference type="Proteomes" id="UP000218334"/>
    </source>
</evidence>
<evidence type="ECO:0000313" key="1">
    <source>
        <dbReference type="EMBL" id="PBK68801.1"/>
    </source>
</evidence>
<name>A0A2H3BD60_9AGAR</name>
<gene>
    <name evidence="1" type="ORF">ARMSODRAFT_193697</name>
</gene>
<dbReference type="AlphaFoldDB" id="A0A2H3BD60"/>
<sequence length="135" mass="15267">MVIITGNQIYNPGKGHWCELSSIISDQTRALMLSCLGTCLLCSSPWIHHSLFFSVSAGIWTVHLQLFTIPHFPCSMITMLKRAYLATVEYALTNPFTPSQKQCCLTVDIHHVVDDKPDRFLNVEVTDIQVHLDHL</sequence>
<dbReference type="EMBL" id="KZ293431">
    <property type="protein sequence ID" value="PBK68801.1"/>
    <property type="molecule type" value="Genomic_DNA"/>
</dbReference>
<proteinExistence type="predicted"/>
<dbReference type="Proteomes" id="UP000218334">
    <property type="component" value="Unassembled WGS sequence"/>
</dbReference>
<organism evidence="1 2">
    <name type="scientific">Armillaria solidipes</name>
    <dbReference type="NCBI Taxonomy" id="1076256"/>
    <lineage>
        <taxon>Eukaryota</taxon>
        <taxon>Fungi</taxon>
        <taxon>Dikarya</taxon>
        <taxon>Basidiomycota</taxon>
        <taxon>Agaricomycotina</taxon>
        <taxon>Agaricomycetes</taxon>
        <taxon>Agaricomycetidae</taxon>
        <taxon>Agaricales</taxon>
        <taxon>Marasmiineae</taxon>
        <taxon>Physalacriaceae</taxon>
        <taxon>Armillaria</taxon>
    </lineage>
</organism>
<keyword evidence="2" id="KW-1185">Reference proteome</keyword>